<keyword evidence="1" id="KW-0343">GTPase activation</keyword>
<keyword evidence="6" id="KW-1185">Reference proteome</keyword>
<dbReference type="SUPFAM" id="SSF48350">
    <property type="entry name" value="GTPase activation domain, GAP"/>
    <property type="match status" value="1"/>
</dbReference>
<dbReference type="GO" id="GO:0007165">
    <property type="term" value="P:signal transduction"/>
    <property type="evidence" value="ECO:0007669"/>
    <property type="project" value="InterPro"/>
</dbReference>
<feature type="compositionally biased region" description="Low complexity" evidence="3">
    <location>
        <begin position="523"/>
        <end position="537"/>
    </location>
</feature>
<feature type="region of interest" description="Disordered" evidence="3">
    <location>
        <begin position="607"/>
        <end position="676"/>
    </location>
</feature>
<comment type="caution">
    <text evidence="5">The sequence shown here is derived from an EMBL/GenBank/DDBJ whole genome shotgun (WGS) entry which is preliminary data.</text>
</comment>
<dbReference type="Pfam" id="PF00620">
    <property type="entry name" value="RhoGAP"/>
    <property type="match status" value="1"/>
</dbReference>
<dbReference type="PANTHER" id="PTHR23176">
    <property type="entry name" value="RHO/RAC/CDC GTPASE-ACTIVATING PROTEIN"/>
    <property type="match status" value="1"/>
</dbReference>
<proteinExistence type="predicted"/>
<dbReference type="PANTHER" id="PTHR23176:SF129">
    <property type="entry name" value="RHO GTPASE ACTIVATING PROTEIN AT 16F, ISOFORM E-RELATED"/>
    <property type="match status" value="1"/>
</dbReference>
<feature type="coiled-coil region" evidence="2">
    <location>
        <begin position="100"/>
        <end position="134"/>
    </location>
</feature>
<evidence type="ECO:0000313" key="6">
    <source>
        <dbReference type="Proteomes" id="UP001212841"/>
    </source>
</evidence>
<accession>A0AAD5SJ14</accession>
<name>A0AAD5SJ14_9FUNG</name>
<evidence type="ECO:0000256" key="3">
    <source>
        <dbReference type="SAM" id="MobiDB-lite"/>
    </source>
</evidence>
<dbReference type="Gene3D" id="1.10.555.10">
    <property type="entry name" value="Rho GTPase activation protein"/>
    <property type="match status" value="1"/>
</dbReference>
<dbReference type="PROSITE" id="PS50238">
    <property type="entry name" value="RHOGAP"/>
    <property type="match status" value="1"/>
</dbReference>
<dbReference type="Proteomes" id="UP001212841">
    <property type="component" value="Unassembled WGS sequence"/>
</dbReference>
<dbReference type="AlphaFoldDB" id="A0AAD5SJ14"/>
<dbReference type="InterPro" id="IPR050729">
    <property type="entry name" value="Rho-GAP"/>
</dbReference>
<dbReference type="EMBL" id="JADGJD010000051">
    <property type="protein sequence ID" value="KAJ3055978.1"/>
    <property type="molecule type" value="Genomic_DNA"/>
</dbReference>
<dbReference type="GO" id="GO:0005737">
    <property type="term" value="C:cytoplasm"/>
    <property type="evidence" value="ECO:0007669"/>
    <property type="project" value="TreeGrafter"/>
</dbReference>
<gene>
    <name evidence="5" type="ORF">HK097_008587</name>
</gene>
<dbReference type="SMART" id="SM00324">
    <property type="entry name" value="RhoGAP"/>
    <property type="match status" value="1"/>
</dbReference>
<dbReference type="InterPro" id="IPR027267">
    <property type="entry name" value="AH/BAR_dom_sf"/>
</dbReference>
<organism evidence="5 6">
    <name type="scientific">Rhizophlyctis rosea</name>
    <dbReference type="NCBI Taxonomy" id="64517"/>
    <lineage>
        <taxon>Eukaryota</taxon>
        <taxon>Fungi</taxon>
        <taxon>Fungi incertae sedis</taxon>
        <taxon>Chytridiomycota</taxon>
        <taxon>Chytridiomycota incertae sedis</taxon>
        <taxon>Chytridiomycetes</taxon>
        <taxon>Rhizophlyctidales</taxon>
        <taxon>Rhizophlyctidaceae</taxon>
        <taxon>Rhizophlyctis</taxon>
    </lineage>
</organism>
<evidence type="ECO:0000256" key="1">
    <source>
        <dbReference type="ARBA" id="ARBA00022468"/>
    </source>
</evidence>
<feature type="compositionally biased region" description="Low complexity" evidence="3">
    <location>
        <begin position="560"/>
        <end position="571"/>
    </location>
</feature>
<evidence type="ECO:0000259" key="4">
    <source>
        <dbReference type="PROSITE" id="PS50238"/>
    </source>
</evidence>
<evidence type="ECO:0000313" key="5">
    <source>
        <dbReference type="EMBL" id="KAJ3055978.1"/>
    </source>
</evidence>
<protein>
    <recommendedName>
        <fullName evidence="4">Rho-GAP domain-containing protein</fullName>
    </recommendedName>
</protein>
<dbReference type="Gene3D" id="1.20.1270.60">
    <property type="entry name" value="Arfaptin homology (AH) domain/BAR domain"/>
    <property type="match status" value="1"/>
</dbReference>
<keyword evidence="2" id="KW-0175">Coiled coil</keyword>
<sequence length="676" mass="73640">MSVAAQGTLIEAGSEQAFLQFSRYTSECETAFDHAVAFFADRIEIEKHYLANLDKLANRTMRDTAVRGLTTSDAWGGAGILSQSLSKAHVRLVETLTQVLKDLDTQRKSQKKTMKDLRTRVRGEQQAYKELKSETVPRLKQSYLRKCKELEAVTEKEGAVSQKSMKIAKELTAADTSYRSGVQELEESRYRFNLLRDRAAKDCELSERNRIIATKSALVKLSEAEKMVVGDRLEAVDIFEPFIECIKPDVDVDLIAPEFRHIWPEAQPVLYQNHTHGDAKHMSFGVPLETSLRHKTIDSIPAILHKCITAVEKRGLDREGIYRIPGKQTDILQLKHQLEADVDRVDLDREEGWDINVVAALVKMFLRELPVALFPVAPKERREYSELPDDASRIKQLRMHLKHISGQNQAVLQFVLEHLANVISHSLENKMSSQNIALIFTPVLFGQPEVQGADGVVPESGGRLATFLSNLSGSGQQAEAAKPDLSQFAALKSDRLLEDLITFRRKIFAQALHRPTIIRQKTDSNSSSGSTSETPDTVAAPVAPKGLLPTPQRKSWEATSPSRSSVLVPPRGDSLPVDGGDQSAPAGMAAVAKAAATVAAAASAGVRGGSSESEALPVAPAASSTPVATSSAAPVTANTQEVAKDVSPDSGRRSVEVLDRSPADAPGGAKETGNAV</sequence>
<feature type="region of interest" description="Disordered" evidence="3">
    <location>
        <begin position="519"/>
        <end position="584"/>
    </location>
</feature>
<reference evidence="5" key="1">
    <citation type="submission" date="2020-05" db="EMBL/GenBank/DDBJ databases">
        <title>Phylogenomic resolution of chytrid fungi.</title>
        <authorList>
            <person name="Stajich J.E."/>
            <person name="Amses K."/>
            <person name="Simmons R."/>
            <person name="Seto K."/>
            <person name="Myers J."/>
            <person name="Bonds A."/>
            <person name="Quandt C.A."/>
            <person name="Barry K."/>
            <person name="Liu P."/>
            <person name="Grigoriev I."/>
            <person name="Longcore J.E."/>
            <person name="James T.Y."/>
        </authorList>
    </citation>
    <scope>NUCLEOTIDE SEQUENCE</scope>
    <source>
        <strain evidence="5">JEL0318</strain>
    </source>
</reference>
<dbReference type="InterPro" id="IPR000198">
    <property type="entry name" value="RhoGAP_dom"/>
</dbReference>
<dbReference type="GO" id="GO:0005096">
    <property type="term" value="F:GTPase activator activity"/>
    <property type="evidence" value="ECO:0007669"/>
    <property type="project" value="UniProtKB-KW"/>
</dbReference>
<evidence type="ECO:0000256" key="2">
    <source>
        <dbReference type="SAM" id="Coils"/>
    </source>
</evidence>
<dbReference type="InterPro" id="IPR008936">
    <property type="entry name" value="Rho_GTPase_activation_prot"/>
</dbReference>
<feature type="domain" description="Rho-GAP" evidence="4">
    <location>
        <begin position="286"/>
        <end position="508"/>
    </location>
</feature>
<feature type="compositionally biased region" description="Low complexity" evidence="3">
    <location>
        <begin position="607"/>
        <end position="637"/>
    </location>
</feature>
<dbReference type="SUPFAM" id="SSF103657">
    <property type="entry name" value="BAR/IMD domain-like"/>
    <property type="match status" value="1"/>
</dbReference>
<feature type="compositionally biased region" description="Basic and acidic residues" evidence="3">
    <location>
        <begin position="642"/>
        <end position="662"/>
    </location>
</feature>
<dbReference type="CDD" id="cd00159">
    <property type="entry name" value="RhoGAP"/>
    <property type="match status" value="1"/>
</dbReference>